<comment type="caution">
    <text evidence="2">The sequence shown here is derived from an EMBL/GenBank/DDBJ whole genome shotgun (WGS) entry which is preliminary data.</text>
</comment>
<sequence length="418" mass="45607">MQRLRWMGRAAAGAASRGVATAPSAGVPKPTPTASTSDSGSSMNESMGGGGGVPPAPPPANGAGGETRSPKAWRTLTFKPWQLHVVEDAEARSSMPATVLYHGDQLGPRPIIILDHSVDHVEKSAAAVLDVCQEASEKYKAMLSSLAWDYGAVYIPLPVSLGEVSVMEQSCRHVCAVLDAIGVQWSHVLAHSYGALVAARMAASTAYPHRIGSLLLLDTPLVTEQLVRNAKQREEIAKAREDVNVPPTELSFAIESLRNSLETSLPYPAAVDKSLYEDYLFSASLFHERGLVRDEHRYVPVRHLAEVHHPLQLLVPGKRPITDVAIHKEFFGLRRPAVIKTADSHEDMFSEKCADEVADVVRGWMQRFEPDILMKRRFEKAAKDLTQLMGSSTPITAKGEGGSEKRSEKKKDRKKGKQ</sequence>
<feature type="compositionally biased region" description="Polar residues" evidence="1">
    <location>
        <begin position="32"/>
        <end position="45"/>
    </location>
</feature>
<protein>
    <submittedName>
        <fullName evidence="2">Uncharacterized protein</fullName>
    </submittedName>
</protein>
<accession>A0A836IXY8</accession>
<dbReference type="EMBL" id="JAFJZO010000017">
    <property type="protein sequence ID" value="KAG5508195.1"/>
    <property type="molecule type" value="Genomic_DNA"/>
</dbReference>
<keyword evidence="3" id="KW-1185">Reference proteome</keyword>
<name>A0A836IXY8_9TRYP</name>
<dbReference type="GeneID" id="94291486"/>
<organism evidence="2 3">
    <name type="scientific">Porcisia hertigi</name>
    <dbReference type="NCBI Taxonomy" id="2761500"/>
    <lineage>
        <taxon>Eukaryota</taxon>
        <taxon>Discoba</taxon>
        <taxon>Euglenozoa</taxon>
        <taxon>Kinetoplastea</taxon>
        <taxon>Metakinetoplastina</taxon>
        <taxon>Trypanosomatida</taxon>
        <taxon>Trypanosomatidae</taxon>
        <taxon>Leishmaniinae</taxon>
        <taxon>Porcisia</taxon>
    </lineage>
</organism>
<evidence type="ECO:0000313" key="2">
    <source>
        <dbReference type="EMBL" id="KAG5508195.1"/>
    </source>
</evidence>
<feature type="region of interest" description="Disordered" evidence="1">
    <location>
        <begin position="385"/>
        <end position="418"/>
    </location>
</feature>
<gene>
    <name evidence="2" type="ORF">JKF63_05450</name>
</gene>
<reference evidence="2 3" key="1">
    <citation type="submission" date="2021-02" db="EMBL/GenBank/DDBJ databases">
        <title>Porcisia hertigi Genome sequencing and assembly.</title>
        <authorList>
            <person name="Almutairi H."/>
            <person name="Gatherer D."/>
        </authorList>
    </citation>
    <scope>NUCLEOTIDE SEQUENCE [LARGE SCALE GENOMIC DNA]</scope>
    <source>
        <strain evidence="2 3">C119</strain>
    </source>
</reference>
<proteinExistence type="predicted"/>
<dbReference type="RefSeq" id="XP_067758084.1">
    <property type="nucleotide sequence ID" value="XM_067901409.1"/>
</dbReference>
<dbReference type="SUPFAM" id="SSF53474">
    <property type="entry name" value="alpha/beta-Hydrolases"/>
    <property type="match status" value="1"/>
</dbReference>
<dbReference type="Gene3D" id="3.40.50.1820">
    <property type="entry name" value="alpha/beta hydrolase"/>
    <property type="match status" value="1"/>
</dbReference>
<feature type="region of interest" description="Disordered" evidence="1">
    <location>
        <begin position="1"/>
        <end position="69"/>
    </location>
</feature>
<dbReference type="Proteomes" id="UP000674318">
    <property type="component" value="Chromosome 17"/>
</dbReference>
<dbReference type="OrthoDB" id="19657at2759"/>
<evidence type="ECO:0000256" key="1">
    <source>
        <dbReference type="SAM" id="MobiDB-lite"/>
    </source>
</evidence>
<dbReference type="InterPro" id="IPR029058">
    <property type="entry name" value="AB_hydrolase_fold"/>
</dbReference>
<dbReference type="AlphaFoldDB" id="A0A836IXY8"/>
<dbReference type="KEGG" id="phet:94291486"/>
<feature type="compositionally biased region" description="Low complexity" evidence="1">
    <location>
        <begin position="1"/>
        <end position="22"/>
    </location>
</feature>
<feature type="compositionally biased region" description="Basic and acidic residues" evidence="1">
    <location>
        <begin position="401"/>
        <end position="410"/>
    </location>
</feature>
<evidence type="ECO:0000313" key="3">
    <source>
        <dbReference type="Proteomes" id="UP000674318"/>
    </source>
</evidence>